<keyword evidence="4" id="KW-0964">Secreted</keyword>
<dbReference type="GO" id="GO:0030510">
    <property type="term" value="P:regulation of BMP signaling pathway"/>
    <property type="evidence" value="ECO:0007669"/>
    <property type="project" value="TreeGrafter"/>
</dbReference>
<dbReference type="PANTHER" id="PTHR12312">
    <property type="entry name" value="TWISTED GASTRULATION PROTEIN HOMOLOG 1-A-RELATED"/>
    <property type="match status" value="1"/>
</dbReference>
<proteinExistence type="inferred from homology"/>
<dbReference type="InterPro" id="IPR006761">
    <property type="entry name" value="Tsg"/>
</dbReference>
<accession>A0AAW1U557</accession>
<keyword evidence="5" id="KW-0732">Signal</keyword>
<comment type="subcellular location">
    <subcellularLocation>
        <location evidence="1">Secreted</location>
    </subcellularLocation>
</comment>
<name>A0AAW1U557_9CUCU</name>
<dbReference type="Pfam" id="PF04668">
    <property type="entry name" value="Tsg"/>
    <property type="match status" value="1"/>
</dbReference>
<dbReference type="GO" id="GO:0005615">
    <property type="term" value="C:extracellular space"/>
    <property type="evidence" value="ECO:0007669"/>
    <property type="project" value="TreeGrafter"/>
</dbReference>
<evidence type="ECO:0000313" key="9">
    <source>
        <dbReference type="EMBL" id="KAK9878104.1"/>
    </source>
</evidence>
<dbReference type="InterPro" id="IPR057635">
    <property type="entry name" value="Tsg_N"/>
</dbReference>
<dbReference type="Pfam" id="PF23782">
    <property type="entry name" value="Tsg_N"/>
    <property type="match status" value="1"/>
</dbReference>
<evidence type="ECO:0000259" key="8">
    <source>
        <dbReference type="Pfam" id="PF23782"/>
    </source>
</evidence>
<evidence type="ECO:0000256" key="6">
    <source>
        <dbReference type="ARBA" id="ARBA00023180"/>
    </source>
</evidence>
<dbReference type="InterPro" id="IPR057726">
    <property type="entry name" value="Tsg_C"/>
</dbReference>
<evidence type="ECO:0000256" key="2">
    <source>
        <dbReference type="ARBA" id="ARBA00010047"/>
    </source>
</evidence>
<evidence type="ECO:0000256" key="5">
    <source>
        <dbReference type="ARBA" id="ARBA00022729"/>
    </source>
</evidence>
<dbReference type="PANTHER" id="PTHR12312:SF16">
    <property type="entry name" value="TWISTED GASTRULATION PROTEIN HOMOLOG 1-A-RELATED"/>
    <property type="match status" value="1"/>
</dbReference>
<dbReference type="EMBL" id="JARQZJ010000045">
    <property type="protein sequence ID" value="KAK9878104.1"/>
    <property type="molecule type" value="Genomic_DNA"/>
</dbReference>
<evidence type="ECO:0008006" key="11">
    <source>
        <dbReference type="Google" id="ProtNLM"/>
    </source>
</evidence>
<dbReference type="AlphaFoldDB" id="A0AAW1U557"/>
<comment type="similarity">
    <text evidence="2">Belongs to the twisted gastrulation protein family.</text>
</comment>
<protein>
    <recommendedName>
        <fullName evidence="11">Protein twisted gastrulation</fullName>
    </recommendedName>
</protein>
<feature type="domain" description="Tsg N-terminal" evidence="8">
    <location>
        <begin position="32"/>
        <end position="85"/>
    </location>
</feature>
<evidence type="ECO:0000313" key="10">
    <source>
        <dbReference type="Proteomes" id="UP001431783"/>
    </source>
</evidence>
<feature type="domain" description="Tsg C-terminal" evidence="7">
    <location>
        <begin position="96"/>
        <end position="225"/>
    </location>
</feature>
<evidence type="ECO:0000256" key="3">
    <source>
        <dbReference type="ARBA" id="ARBA00022473"/>
    </source>
</evidence>
<keyword evidence="6" id="KW-0325">Glycoprotein</keyword>
<evidence type="ECO:0000256" key="1">
    <source>
        <dbReference type="ARBA" id="ARBA00004613"/>
    </source>
</evidence>
<keyword evidence="3" id="KW-0217">Developmental protein</keyword>
<organism evidence="9 10">
    <name type="scientific">Henosepilachna vigintioctopunctata</name>
    <dbReference type="NCBI Taxonomy" id="420089"/>
    <lineage>
        <taxon>Eukaryota</taxon>
        <taxon>Metazoa</taxon>
        <taxon>Ecdysozoa</taxon>
        <taxon>Arthropoda</taxon>
        <taxon>Hexapoda</taxon>
        <taxon>Insecta</taxon>
        <taxon>Pterygota</taxon>
        <taxon>Neoptera</taxon>
        <taxon>Endopterygota</taxon>
        <taxon>Coleoptera</taxon>
        <taxon>Polyphaga</taxon>
        <taxon>Cucujiformia</taxon>
        <taxon>Coccinelloidea</taxon>
        <taxon>Coccinellidae</taxon>
        <taxon>Epilachninae</taxon>
        <taxon>Epilachnini</taxon>
        <taxon>Henosepilachna</taxon>
    </lineage>
</organism>
<sequence length="262" mass="30123">MCVMSLEFTMHITMRIFAYFFIFFLANKYVQCCNVSVCVNIVKKCLTKELCSCPPNKILCNLKCIQCLGKYFKQCCDCVRTCDIRRTGFKKNPVNSYAELLDNPSPRLFQELTEKSYQKLLINNQNCRSETFEVKVVTDPCTRGSPKTLKIEMPTAKTNLLKENNTFLLKCTVLYKSDCTSLNACKHFCRSVGSSGYRWFHNSCCHCTGENCFNFGPSESKCKNCLNPNGIVQNEKDDQYSEECYSDKVSSGNYKYYINLLK</sequence>
<keyword evidence="10" id="KW-1185">Reference proteome</keyword>
<reference evidence="9 10" key="1">
    <citation type="submission" date="2023-03" db="EMBL/GenBank/DDBJ databases">
        <title>Genome insight into feeding habits of ladybird beetles.</title>
        <authorList>
            <person name="Li H.-S."/>
            <person name="Huang Y.-H."/>
            <person name="Pang H."/>
        </authorList>
    </citation>
    <scope>NUCLEOTIDE SEQUENCE [LARGE SCALE GENOMIC DNA]</scope>
    <source>
        <strain evidence="9">SYSU_2023b</strain>
        <tissue evidence="9">Whole body</tissue>
    </source>
</reference>
<gene>
    <name evidence="9" type="ORF">WA026_020746</name>
</gene>
<comment type="caution">
    <text evidence="9">The sequence shown here is derived from an EMBL/GenBank/DDBJ whole genome shotgun (WGS) entry which is preliminary data.</text>
</comment>
<evidence type="ECO:0000256" key="4">
    <source>
        <dbReference type="ARBA" id="ARBA00022525"/>
    </source>
</evidence>
<evidence type="ECO:0000259" key="7">
    <source>
        <dbReference type="Pfam" id="PF04668"/>
    </source>
</evidence>
<dbReference type="Proteomes" id="UP001431783">
    <property type="component" value="Unassembled WGS sequence"/>
</dbReference>